<sequence>MRLNPARPLQRHHVRNRYHYSTLMGQTPIVQQYTTCGLQAGNETNMVRWLGCGPRIRLNCPDALHWDAYPSGQFIVASYIPGTKMVFPGLKKPQERADIIAYLKQATS</sequence>
<comment type="caution">
    <text evidence="1">The sequence shown here is derived from an EMBL/GenBank/DDBJ whole genome shotgun (WGS) entry which is preliminary data.</text>
</comment>
<proteinExistence type="predicted"/>
<evidence type="ECO:0000313" key="1">
    <source>
        <dbReference type="EMBL" id="KAI8027210.1"/>
    </source>
</evidence>
<name>A0ACC0IQP6_9ERIC</name>
<reference evidence="1 2" key="1">
    <citation type="journal article" date="2022" name="Plant J.">
        <title>Chromosome-level genome of Camellia lanceoleosa provides a valuable resource for understanding genome evolution and self-incompatibility.</title>
        <authorList>
            <person name="Gong W."/>
            <person name="Xiao S."/>
            <person name="Wang L."/>
            <person name="Liao Z."/>
            <person name="Chang Y."/>
            <person name="Mo W."/>
            <person name="Hu G."/>
            <person name="Li W."/>
            <person name="Zhao G."/>
            <person name="Zhu H."/>
            <person name="Hu X."/>
            <person name="Ji K."/>
            <person name="Xiang X."/>
            <person name="Song Q."/>
            <person name="Yuan D."/>
            <person name="Jin S."/>
            <person name="Zhang L."/>
        </authorList>
    </citation>
    <scope>NUCLEOTIDE SEQUENCE [LARGE SCALE GENOMIC DNA]</scope>
    <source>
        <strain evidence="1">SQ_2022a</strain>
    </source>
</reference>
<organism evidence="1 2">
    <name type="scientific">Camellia lanceoleosa</name>
    <dbReference type="NCBI Taxonomy" id="1840588"/>
    <lineage>
        <taxon>Eukaryota</taxon>
        <taxon>Viridiplantae</taxon>
        <taxon>Streptophyta</taxon>
        <taxon>Embryophyta</taxon>
        <taxon>Tracheophyta</taxon>
        <taxon>Spermatophyta</taxon>
        <taxon>Magnoliopsida</taxon>
        <taxon>eudicotyledons</taxon>
        <taxon>Gunneridae</taxon>
        <taxon>Pentapetalae</taxon>
        <taxon>asterids</taxon>
        <taxon>Ericales</taxon>
        <taxon>Theaceae</taxon>
        <taxon>Camellia</taxon>
    </lineage>
</organism>
<protein>
    <submittedName>
        <fullName evidence="1">Cytochrome c</fullName>
    </submittedName>
</protein>
<keyword evidence="2" id="KW-1185">Reference proteome</keyword>
<gene>
    <name evidence="1" type="ORF">LOK49_LG02G02754</name>
</gene>
<accession>A0ACC0IQP6</accession>
<evidence type="ECO:0000313" key="2">
    <source>
        <dbReference type="Proteomes" id="UP001060215"/>
    </source>
</evidence>
<dbReference type="EMBL" id="CM045760">
    <property type="protein sequence ID" value="KAI8027210.1"/>
    <property type="molecule type" value="Genomic_DNA"/>
</dbReference>
<dbReference type="Proteomes" id="UP001060215">
    <property type="component" value="Chromosome 3"/>
</dbReference>